<organism evidence="1">
    <name type="scientific">marine metagenome</name>
    <dbReference type="NCBI Taxonomy" id="408172"/>
    <lineage>
        <taxon>unclassified sequences</taxon>
        <taxon>metagenomes</taxon>
        <taxon>ecological metagenomes</taxon>
    </lineage>
</organism>
<gene>
    <name evidence="1" type="ORF">METZ01_LOCUS367745</name>
</gene>
<dbReference type="AlphaFoldDB" id="A0A382T0X8"/>
<evidence type="ECO:0000313" key="1">
    <source>
        <dbReference type="EMBL" id="SVD14891.1"/>
    </source>
</evidence>
<protein>
    <recommendedName>
        <fullName evidence="2">2Fe-2S ferredoxin-type domain-containing protein</fullName>
    </recommendedName>
</protein>
<feature type="non-terminal residue" evidence="1">
    <location>
        <position position="42"/>
    </location>
</feature>
<dbReference type="InterPro" id="IPR036010">
    <property type="entry name" value="2Fe-2S_ferredoxin-like_sf"/>
</dbReference>
<dbReference type="EMBL" id="UINC01132519">
    <property type="protein sequence ID" value="SVD14891.1"/>
    <property type="molecule type" value="Genomic_DNA"/>
</dbReference>
<reference evidence="1" key="1">
    <citation type="submission" date="2018-05" db="EMBL/GenBank/DDBJ databases">
        <authorList>
            <person name="Lanie J.A."/>
            <person name="Ng W.-L."/>
            <person name="Kazmierczak K.M."/>
            <person name="Andrzejewski T.M."/>
            <person name="Davidsen T.M."/>
            <person name="Wayne K.J."/>
            <person name="Tettelin H."/>
            <person name="Glass J.I."/>
            <person name="Rusch D."/>
            <person name="Podicherti R."/>
            <person name="Tsui H.-C.T."/>
            <person name="Winkler M.E."/>
        </authorList>
    </citation>
    <scope>NUCLEOTIDE SEQUENCE</scope>
</reference>
<accession>A0A382T0X8</accession>
<dbReference type="GO" id="GO:0051536">
    <property type="term" value="F:iron-sulfur cluster binding"/>
    <property type="evidence" value="ECO:0007669"/>
    <property type="project" value="InterPro"/>
</dbReference>
<evidence type="ECO:0008006" key="2">
    <source>
        <dbReference type="Google" id="ProtNLM"/>
    </source>
</evidence>
<proteinExistence type="predicted"/>
<sequence length="42" mass="4686">MVNIEVNGVKLAVPSGQMLIEATDRADIYVPRFCYHHKLSVA</sequence>
<dbReference type="Gene3D" id="3.10.20.740">
    <property type="match status" value="1"/>
</dbReference>
<name>A0A382T0X8_9ZZZZ</name>
<dbReference type="Pfam" id="PF13510">
    <property type="entry name" value="Fer2_4"/>
    <property type="match status" value="1"/>
</dbReference>
<dbReference type="SUPFAM" id="SSF54292">
    <property type="entry name" value="2Fe-2S ferredoxin-like"/>
    <property type="match status" value="1"/>
</dbReference>